<dbReference type="CDD" id="cd00082">
    <property type="entry name" value="HisKA"/>
    <property type="match status" value="1"/>
</dbReference>
<dbReference type="SUPFAM" id="SSF55781">
    <property type="entry name" value="GAF domain-like"/>
    <property type="match status" value="1"/>
</dbReference>
<comment type="catalytic activity">
    <reaction evidence="1">
        <text>ATP + protein L-histidine = ADP + protein N-phospho-L-histidine.</text>
        <dbReference type="EC" id="2.7.13.3"/>
    </reaction>
</comment>
<dbReference type="SUPFAM" id="SSF55874">
    <property type="entry name" value="ATPase domain of HSP90 chaperone/DNA topoisomerase II/histidine kinase"/>
    <property type="match status" value="1"/>
</dbReference>
<keyword evidence="5" id="KW-0547">Nucleotide-binding</keyword>
<feature type="domain" description="Response regulatory" evidence="11">
    <location>
        <begin position="815"/>
        <end position="931"/>
    </location>
</feature>
<dbReference type="PRINTS" id="PR00344">
    <property type="entry name" value="BCTRLSENSOR"/>
</dbReference>
<dbReference type="EC" id="2.7.13.3" evidence="2"/>
<sequence>MDRDNEGVTPRELTRDGEAYRFLMSETEEAVYFYTDTIEDCNEATCRLYELPREQLIGHSPLEWSPTLQADGALSAVLGTERFKRAFAGETQWFRWHYRKGDGRTSEAIVHIELVRVDGRRRLLVRARDLLVLERADHAIAETETRFQQILDHTPVIAFVKDVAGRYVFINREHERLLKRPRAEVIGHAPEDIYPPAVAQALRLNDQRVLSEGHAIEFEESVPVGDELRTYLSVKFPIVDRSGTAVAVGSISTDITARKHADEALRSAAIAVSTAEGDRIFEDLVRSMAAVLAVDVVFIAVPSTHTPGRMRTLAVIANGKIVDNVEYTLANTPCADVFGHEFLMIESGLERKYGGEPLFPGLRSAGYAGFPLVDAAGRSLGLISLLSSVPLKDPALIESMTKIYAVRAAAEIERSRSQAALRASEASHRAIFESTEDAIFVHDYETGAIVDVNAKACSAYGYSREEMLNVSIADLSSGKGPYTGENALRHVERAKTGEVQRFEWRRRNKDGSLHWDEVVLKKTAINGVPRILAFSREITARKLAEEGMRQAQKMEAIGHLTGGIAHDFNNILASIMGNIVLATDRETTAGDARLTRYLDQAMLAAKKARDLIGQMLTYSRGRRGQPRPFALGSLLRQSSQLLRSSLPATIDYTTQIADDVPPALIDPVQMEQVVFNLCINARDAMRSNGAIRAGVLFAGPIQAHCASCRQPFAGEFIELFVADSGPGIDPAVIERIFEPFFTTKEVGKGSGMGLSTVHGIVHEHGGHVVIETGLDQGTRFRVFVPPLAGGGAAAMDQTMPGFAPRRLPKTRLEGHVLVVDDEPAVVEVMRDLLEGWGLKVTVAPDGRGALALFSAEPGDFDLILTDHTMPRMTGIELAREATKLRPKLPIIMCTGYGGDVPLAKSTEAGIIARLAKPVEPEELLLALTLHLPDHR</sequence>
<keyword evidence="6 14" id="KW-0418">Kinase</keyword>
<evidence type="ECO:0000256" key="8">
    <source>
        <dbReference type="ARBA" id="ARBA00023012"/>
    </source>
</evidence>
<dbReference type="InterPro" id="IPR013656">
    <property type="entry name" value="PAS_4"/>
</dbReference>
<evidence type="ECO:0000259" key="13">
    <source>
        <dbReference type="PROSITE" id="PS50113"/>
    </source>
</evidence>
<dbReference type="Gene3D" id="3.40.50.2300">
    <property type="match status" value="1"/>
</dbReference>
<dbReference type="CDD" id="cd00130">
    <property type="entry name" value="PAS"/>
    <property type="match status" value="2"/>
</dbReference>
<feature type="modified residue" description="4-aspartylphosphate" evidence="9">
    <location>
        <position position="866"/>
    </location>
</feature>
<evidence type="ECO:0000256" key="2">
    <source>
        <dbReference type="ARBA" id="ARBA00012438"/>
    </source>
</evidence>
<dbReference type="SMART" id="SM00091">
    <property type="entry name" value="PAS"/>
    <property type="match status" value="3"/>
</dbReference>
<dbReference type="Pfam" id="PF00989">
    <property type="entry name" value="PAS"/>
    <property type="match status" value="1"/>
</dbReference>
<evidence type="ECO:0000313" key="15">
    <source>
        <dbReference type="Proteomes" id="UP000503096"/>
    </source>
</evidence>
<evidence type="ECO:0000256" key="4">
    <source>
        <dbReference type="ARBA" id="ARBA00022679"/>
    </source>
</evidence>
<dbReference type="PANTHER" id="PTHR43065:SF42">
    <property type="entry name" value="TWO-COMPONENT SENSOR PPRA"/>
    <property type="match status" value="1"/>
</dbReference>
<dbReference type="SMART" id="SM00387">
    <property type="entry name" value="HATPase_c"/>
    <property type="match status" value="1"/>
</dbReference>
<accession>A0A6M4H6H4</accession>
<evidence type="ECO:0000259" key="10">
    <source>
        <dbReference type="PROSITE" id="PS50109"/>
    </source>
</evidence>
<dbReference type="SUPFAM" id="SSF52172">
    <property type="entry name" value="CheY-like"/>
    <property type="match status" value="1"/>
</dbReference>
<evidence type="ECO:0000256" key="6">
    <source>
        <dbReference type="ARBA" id="ARBA00022777"/>
    </source>
</evidence>
<gene>
    <name evidence="14" type="primary">rcsC_11</name>
    <name evidence="14" type="ORF">DSM104440_01937</name>
</gene>
<dbReference type="AlphaFoldDB" id="A0A6M4H6H4"/>
<protein>
    <recommendedName>
        <fullName evidence="2">histidine kinase</fullName>
        <ecNumber evidence="2">2.7.13.3</ecNumber>
    </recommendedName>
</protein>
<evidence type="ECO:0000256" key="9">
    <source>
        <dbReference type="PROSITE-ProRule" id="PRU00169"/>
    </source>
</evidence>
<evidence type="ECO:0000313" key="14">
    <source>
        <dbReference type="EMBL" id="QJR15120.1"/>
    </source>
</evidence>
<dbReference type="SMART" id="SM00448">
    <property type="entry name" value="REC"/>
    <property type="match status" value="1"/>
</dbReference>
<dbReference type="GO" id="GO:0005524">
    <property type="term" value="F:ATP binding"/>
    <property type="evidence" value="ECO:0007669"/>
    <property type="project" value="UniProtKB-KW"/>
</dbReference>
<feature type="domain" description="PAS" evidence="12">
    <location>
        <begin position="143"/>
        <end position="213"/>
    </location>
</feature>
<dbReference type="SMART" id="SM00388">
    <property type="entry name" value="HisKA"/>
    <property type="match status" value="1"/>
</dbReference>
<dbReference type="SUPFAM" id="SSF47384">
    <property type="entry name" value="Homodimeric domain of signal transducing histidine kinase"/>
    <property type="match status" value="1"/>
</dbReference>
<dbReference type="PROSITE" id="PS50109">
    <property type="entry name" value="HIS_KIN"/>
    <property type="match status" value="1"/>
</dbReference>
<dbReference type="InterPro" id="IPR035965">
    <property type="entry name" value="PAS-like_dom_sf"/>
</dbReference>
<evidence type="ECO:0000256" key="7">
    <source>
        <dbReference type="ARBA" id="ARBA00022840"/>
    </source>
</evidence>
<dbReference type="InterPro" id="IPR011006">
    <property type="entry name" value="CheY-like_superfamily"/>
</dbReference>
<dbReference type="Gene3D" id="1.10.287.130">
    <property type="match status" value="1"/>
</dbReference>
<dbReference type="CDD" id="cd17546">
    <property type="entry name" value="REC_hyHK_CKI1_RcsC-like"/>
    <property type="match status" value="1"/>
</dbReference>
<feature type="domain" description="PAC" evidence="13">
    <location>
        <begin position="500"/>
        <end position="550"/>
    </location>
</feature>
<dbReference type="InterPro" id="IPR005467">
    <property type="entry name" value="His_kinase_dom"/>
</dbReference>
<dbReference type="PROSITE" id="PS50113">
    <property type="entry name" value="PAC"/>
    <property type="match status" value="2"/>
</dbReference>
<evidence type="ECO:0000259" key="12">
    <source>
        <dbReference type="PROSITE" id="PS50112"/>
    </source>
</evidence>
<organism evidence="14 15">
    <name type="scientific">Usitatibacter palustris</name>
    <dbReference type="NCBI Taxonomy" id="2732487"/>
    <lineage>
        <taxon>Bacteria</taxon>
        <taxon>Pseudomonadati</taxon>
        <taxon>Pseudomonadota</taxon>
        <taxon>Betaproteobacteria</taxon>
        <taxon>Nitrosomonadales</taxon>
        <taxon>Usitatibacteraceae</taxon>
        <taxon>Usitatibacter</taxon>
    </lineage>
</organism>
<evidence type="ECO:0000259" key="11">
    <source>
        <dbReference type="PROSITE" id="PS50110"/>
    </source>
</evidence>
<dbReference type="InterPro" id="IPR013767">
    <property type="entry name" value="PAS_fold"/>
</dbReference>
<dbReference type="Gene3D" id="3.30.565.10">
    <property type="entry name" value="Histidine kinase-like ATPase, C-terminal domain"/>
    <property type="match status" value="1"/>
</dbReference>
<dbReference type="NCBIfam" id="TIGR00229">
    <property type="entry name" value="sensory_box"/>
    <property type="match status" value="2"/>
</dbReference>
<dbReference type="Pfam" id="PF00072">
    <property type="entry name" value="Response_reg"/>
    <property type="match status" value="1"/>
</dbReference>
<dbReference type="InterPro" id="IPR000014">
    <property type="entry name" value="PAS"/>
</dbReference>
<evidence type="ECO:0000256" key="3">
    <source>
        <dbReference type="ARBA" id="ARBA00022553"/>
    </source>
</evidence>
<dbReference type="SUPFAM" id="SSF55785">
    <property type="entry name" value="PYP-like sensor domain (PAS domain)"/>
    <property type="match status" value="3"/>
</dbReference>
<feature type="domain" description="PAS" evidence="12">
    <location>
        <begin position="424"/>
        <end position="469"/>
    </location>
</feature>
<dbReference type="PROSITE" id="PS50110">
    <property type="entry name" value="RESPONSE_REGULATORY"/>
    <property type="match status" value="1"/>
</dbReference>
<dbReference type="InterPro" id="IPR004358">
    <property type="entry name" value="Sig_transdc_His_kin-like_C"/>
</dbReference>
<dbReference type="Gene3D" id="3.30.450.20">
    <property type="entry name" value="PAS domain"/>
    <property type="match status" value="3"/>
</dbReference>
<feature type="domain" description="Histidine kinase" evidence="10">
    <location>
        <begin position="563"/>
        <end position="788"/>
    </location>
</feature>
<dbReference type="Pfam" id="PF02518">
    <property type="entry name" value="HATPase_c"/>
    <property type="match status" value="1"/>
</dbReference>
<dbReference type="InterPro" id="IPR003594">
    <property type="entry name" value="HATPase_dom"/>
</dbReference>
<evidence type="ECO:0000256" key="5">
    <source>
        <dbReference type="ARBA" id="ARBA00022741"/>
    </source>
</evidence>
<keyword evidence="3 9" id="KW-0597">Phosphoprotein</keyword>
<feature type="domain" description="PAC" evidence="13">
    <location>
        <begin position="214"/>
        <end position="267"/>
    </location>
</feature>
<dbReference type="Proteomes" id="UP000503096">
    <property type="component" value="Chromosome"/>
</dbReference>
<evidence type="ECO:0000256" key="1">
    <source>
        <dbReference type="ARBA" id="ARBA00000085"/>
    </source>
</evidence>
<proteinExistence type="predicted"/>
<keyword evidence="7" id="KW-0067">ATP-binding</keyword>
<dbReference type="EMBL" id="CP053073">
    <property type="protein sequence ID" value="QJR15120.1"/>
    <property type="molecule type" value="Genomic_DNA"/>
</dbReference>
<reference evidence="14 15" key="1">
    <citation type="submission" date="2020-04" db="EMBL/GenBank/DDBJ databases">
        <title>Usitatibacter rugosus gen. nov., sp. nov. and Usitatibacter palustris sp. nov., novel members of Usitatibacteraceae fam. nov. within the order Nitrosomonadales isolated from soil.</title>
        <authorList>
            <person name="Huber K.J."/>
            <person name="Neumann-Schaal M."/>
            <person name="Geppert A."/>
            <person name="Luckner M."/>
            <person name="Wanner G."/>
            <person name="Overmann J."/>
        </authorList>
    </citation>
    <scope>NUCLEOTIDE SEQUENCE [LARGE SCALE GENOMIC DNA]</scope>
    <source>
        <strain evidence="14 15">Swamp67</strain>
    </source>
</reference>
<dbReference type="InterPro" id="IPR036097">
    <property type="entry name" value="HisK_dim/P_sf"/>
</dbReference>
<dbReference type="GO" id="GO:0006355">
    <property type="term" value="P:regulation of DNA-templated transcription"/>
    <property type="evidence" value="ECO:0007669"/>
    <property type="project" value="InterPro"/>
</dbReference>
<keyword evidence="4 14" id="KW-0808">Transferase</keyword>
<dbReference type="InterPro" id="IPR001789">
    <property type="entry name" value="Sig_transdc_resp-reg_receiver"/>
</dbReference>
<dbReference type="KEGG" id="upl:DSM104440_01937"/>
<dbReference type="InterPro" id="IPR003661">
    <property type="entry name" value="HisK_dim/P_dom"/>
</dbReference>
<dbReference type="Pfam" id="PF08448">
    <property type="entry name" value="PAS_4"/>
    <property type="match status" value="2"/>
</dbReference>
<dbReference type="InterPro" id="IPR036890">
    <property type="entry name" value="HATPase_C_sf"/>
</dbReference>
<dbReference type="GO" id="GO:0000155">
    <property type="term" value="F:phosphorelay sensor kinase activity"/>
    <property type="evidence" value="ECO:0007669"/>
    <property type="project" value="InterPro"/>
</dbReference>
<dbReference type="InterPro" id="IPR000700">
    <property type="entry name" value="PAS-assoc_C"/>
</dbReference>
<dbReference type="PANTHER" id="PTHR43065">
    <property type="entry name" value="SENSOR HISTIDINE KINASE"/>
    <property type="match status" value="1"/>
</dbReference>
<dbReference type="InParanoid" id="A0A6M4H6H4"/>
<keyword evidence="15" id="KW-1185">Reference proteome</keyword>
<keyword evidence="8" id="KW-0902">Two-component regulatory system</keyword>
<dbReference type="PROSITE" id="PS50112">
    <property type="entry name" value="PAS"/>
    <property type="match status" value="2"/>
</dbReference>
<dbReference type="Pfam" id="PF00512">
    <property type="entry name" value="HisKA"/>
    <property type="match status" value="1"/>
</dbReference>
<dbReference type="RefSeq" id="WP_212758015.1">
    <property type="nucleotide sequence ID" value="NZ_CP053073.1"/>
</dbReference>
<name>A0A6M4H6H4_9PROT</name>